<evidence type="ECO:0000256" key="1">
    <source>
        <dbReference type="SAM" id="MobiDB-lite"/>
    </source>
</evidence>
<reference evidence="3" key="1">
    <citation type="journal article" date="2019" name="Int. J. Syst. Evol. Microbiol.">
        <title>The Global Catalogue of Microorganisms (GCM) 10K type strain sequencing project: providing services to taxonomists for standard genome sequencing and annotation.</title>
        <authorList>
            <consortium name="The Broad Institute Genomics Platform"/>
            <consortium name="The Broad Institute Genome Sequencing Center for Infectious Disease"/>
            <person name="Wu L."/>
            <person name="Ma J."/>
        </authorList>
    </citation>
    <scope>NUCLEOTIDE SEQUENCE [LARGE SCALE GENOMIC DNA]</scope>
    <source>
        <strain evidence="3">CCUG 58412</strain>
    </source>
</reference>
<accession>A0ABW3F868</accession>
<proteinExistence type="predicted"/>
<feature type="compositionally biased region" description="Basic and acidic residues" evidence="1">
    <location>
        <begin position="67"/>
        <end position="77"/>
    </location>
</feature>
<feature type="region of interest" description="Disordered" evidence="1">
    <location>
        <begin position="57"/>
        <end position="86"/>
    </location>
</feature>
<protein>
    <submittedName>
        <fullName evidence="2">Uncharacterized protein</fullName>
    </submittedName>
</protein>
<organism evidence="2 3">
    <name type="scientific">Methylophilus luteus</name>
    <dbReference type="NCBI Taxonomy" id="640108"/>
    <lineage>
        <taxon>Bacteria</taxon>
        <taxon>Pseudomonadati</taxon>
        <taxon>Pseudomonadota</taxon>
        <taxon>Betaproteobacteria</taxon>
        <taxon>Nitrosomonadales</taxon>
        <taxon>Methylophilaceae</taxon>
        <taxon>Methylophilus</taxon>
    </lineage>
</organism>
<dbReference type="Proteomes" id="UP001597128">
    <property type="component" value="Unassembled WGS sequence"/>
</dbReference>
<gene>
    <name evidence="2" type="ORF">ACFQ1Z_05455</name>
</gene>
<name>A0ABW3F868_9PROT</name>
<evidence type="ECO:0000313" key="2">
    <source>
        <dbReference type="EMBL" id="MFD0912986.1"/>
    </source>
</evidence>
<comment type="caution">
    <text evidence="2">The sequence shown here is derived from an EMBL/GenBank/DDBJ whole genome shotgun (WGS) entry which is preliminary data.</text>
</comment>
<dbReference type="RefSeq" id="WP_379056218.1">
    <property type="nucleotide sequence ID" value="NZ_JBHTKB010000001.1"/>
</dbReference>
<sequence length="86" mass="10067">MDAHVDEQRREKAEARVPFLLVPFSLGTQRKDTRLEAKNNVQIIQKKLLAEWRNKMVKQRAQPSKEIPIKTSHEMQHQLDQPSPTP</sequence>
<dbReference type="EMBL" id="JBHTKB010000001">
    <property type="protein sequence ID" value="MFD0912986.1"/>
    <property type="molecule type" value="Genomic_DNA"/>
</dbReference>
<keyword evidence="3" id="KW-1185">Reference proteome</keyword>
<evidence type="ECO:0000313" key="3">
    <source>
        <dbReference type="Proteomes" id="UP001597128"/>
    </source>
</evidence>